<dbReference type="EMBL" id="VFIA01000002">
    <property type="protein sequence ID" value="MBC3789816.1"/>
    <property type="molecule type" value="Genomic_DNA"/>
</dbReference>
<reference evidence="5 6" key="1">
    <citation type="submission" date="2019-06" db="EMBL/GenBank/DDBJ databases">
        <title>Spirosoma utsteinense sp. nov. isolated from Antarctic ice-free soils.</title>
        <authorList>
            <person name="Tahon G."/>
        </authorList>
    </citation>
    <scope>NUCLEOTIDE SEQUENCE [LARGE SCALE GENOMIC DNA]</scope>
    <source>
        <strain evidence="5 6">LMG 31447</strain>
    </source>
</reference>
<dbReference type="Pfam" id="PF04577">
    <property type="entry name" value="Glyco_transf_61"/>
    <property type="match status" value="1"/>
</dbReference>
<protein>
    <recommendedName>
        <fullName evidence="4">Glycosyltransferase 61 catalytic domain-containing protein</fullName>
    </recommendedName>
</protein>
<organism evidence="5 6">
    <name type="scientific">Spirosoma utsteinense</name>
    <dbReference type="NCBI Taxonomy" id="2585773"/>
    <lineage>
        <taxon>Bacteria</taxon>
        <taxon>Pseudomonadati</taxon>
        <taxon>Bacteroidota</taxon>
        <taxon>Cytophagia</taxon>
        <taxon>Cytophagales</taxon>
        <taxon>Cytophagaceae</taxon>
        <taxon>Spirosoma</taxon>
    </lineage>
</organism>
<evidence type="ECO:0000256" key="1">
    <source>
        <dbReference type="ARBA" id="ARBA00022676"/>
    </source>
</evidence>
<accession>A0ABR6VZQ0</accession>
<dbReference type="InterPro" id="IPR007657">
    <property type="entry name" value="Glycosyltransferase_61"/>
</dbReference>
<feature type="domain" description="Glycosyltransferase 61 catalytic" evidence="4">
    <location>
        <begin position="228"/>
        <end position="319"/>
    </location>
</feature>
<evidence type="ECO:0000256" key="3">
    <source>
        <dbReference type="ARBA" id="ARBA00023180"/>
    </source>
</evidence>
<gene>
    <name evidence="5" type="ORF">FH603_299</name>
</gene>
<evidence type="ECO:0000313" key="6">
    <source>
        <dbReference type="Proteomes" id="UP000700732"/>
    </source>
</evidence>
<evidence type="ECO:0000259" key="4">
    <source>
        <dbReference type="Pfam" id="PF04577"/>
    </source>
</evidence>
<dbReference type="Proteomes" id="UP000700732">
    <property type="component" value="Unassembled WGS sequence"/>
</dbReference>
<keyword evidence="6" id="KW-1185">Reference proteome</keyword>
<proteinExistence type="predicted"/>
<keyword evidence="3" id="KW-0325">Glycoprotein</keyword>
<dbReference type="PANTHER" id="PTHR20961">
    <property type="entry name" value="GLYCOSYLTRANSFERASE"/>
    <property type="match status" value="1"/>
</dbReference>
<name>A0ABR6VZQ0_9BACT</name>
<comment type="caution">
    <text evidence="5">The sequence shown here is derived from an EMBL/GenBank/DDBJ whole genome shotgun (WGS) entry which is preliminary data.</text>
</comment>
<sequence length="383" mass="43913">MNQVVVNVVKARLRRQLVGWGRWMGFEVLGKEESIDFLSPYRIAATPGDQAVLPDVNDFIDADKLVFGRTTAMPEPGYVWQYQSNARKATLLRCGALFSESKVLCLDWRGNQRLLSDFVTLQPRAIRDVDTVIAPWSHYLDGVRFGGYYDYLVLVAGKLCRIKEALPADVFNQAVVAYPLFNTAYEQELLALIGFSGGQIFDSRSTDLRFTTCILGNSGHWFYPNMEDLMALKRQIELQLETDAYQSNRIYISRSGRRRIVNEDALIAMLKKYDIQIIEDRPRTVAEQVAIYRNASFIIGPHGGSFTNILWCRPGTHLVELFSSNYVPDFFLYMARQLDLRYSAHYFGPESENRFSQLEEDILVSVPDLERRLEQFFSEKSTA</sequence>
<evidence type="ECO:0000313" key="5">
    <source>
        <dbReference type="EMBL" id="MBC3789816.1"/>
    </source>
</evidence>
<keyword evidence="1" id="KW-0328">Glycosyltransferase</keyword>
<dbReference type="InterPro" id="IPR049625">
    <property type="entry name" value="Glyco_transf_61_cat"/>
</dbReference>
<keyword evidence="2" id="KW-0808">Transferase</keyword>
<dbReference type="RefSeq" id="WP_186735329.1">
    <property type="nucleotide sequence ID" value="NZ_VFIA01000002.1"/>
</dbReference>
<evidence type="ECO:0000256" key="2">
    <source>
        <dbReference type="ARBA" id="ARBA00022679"/>
    </source>
</evidence>